<comment type="similarity">
    <text evidence="1 2">Belongs to the phD/YefM antitoxin family.</text>
</comment>
<reference evidence="3 4" key="1">
    <citation type="submission" date="2018-08" db="EMBL/GenBank/DDBJ databases">
        <title>A genome reference for cultivated species of the human gut microbiota.</title>
        <authorList>
            <person name="Zou Y."/>
            <person name="Xue W."/>
            <person name="Luo G."/>
        </authorList>
    </citation>
    <scope>NUCLEOTIDE SEQUENCE [LARGE SCALE GENOMIC DNA]</scope>
    <source>
        <strain evidence="3 4">AF48-16</strain>
    </source>
</reference>
<protein>
    <recommendedName>
        <fullName evidence="2">Antitoxin</fullName>
    </recommendedName>
</protein>
<gene>
    <name evidence="3" type="ORF">DW084_08575</name>
</gene>
<dbReference type="Gene3D" id="3.40.1620.10">
    <property type="entry name" value="YefM-like domain"/>
    <property type="match status" value="1"/>
</dbReference>
<dbReference type="InterPro" id="IPR006442">
    <property type="entry name" value="Antitoxin_Phd/YefM"/>
</dbReference>
<evidence type="ECO:0000313" key="4">
    <source>
        <dbReference type="Proteomes" id="UP000286288"/>
    </source>
</evidence>
<organism evidence="3 4">
    <name type="scientific">Enterococcus casseliflavus</name>
    <name type="common">Enterococcus flavescens</name>
    <dbReference type="NCBI Taxonomy" id="37734"/>
    <lineage>
        <taxon>Bacteria</taxon>
        <taxon>Bacillati</taxon>
        <taxon>Bacillota</taxon>
        <taxon>Bacilli</taxon>
        <taxon>Lactobacillales</taxon>
        <taxon>Enterococcaceae</taxon>
        <taxon>Enterococcus</taxon>
    </lineage>
</organism>
<dbReference type="InterPro" id="IPR036165">
    <property type="entry name" value="YefM-like_sf"/>
</dbReference>
<proteinExistence type="inferred from homology"/>
<evidence type="ECO:0000256" key="1">
    <source>
        <dbReference type="ARBA" id="ARBA00009981"/>
    </source>
</evidence>
<evidence type="ECO:0000256" key="2">
    <source>
        <dbReference type="RuleBase" id="RU362080"/>
    </source>
</evidence>
<comment type="function">
    <text evidence="2">Antitoxin component of a type II toxin-antitoxin (TA) system.</text>
</comment>
<dbReference type="EMBL" id="QRMZ01000010">
    <property type="protein sequence ID" value="RHK06329.1"/>
    <property type="molecule type" value="Genomic_DNA"/>
</dbReference>
<comment type="caution">
    <text evidence="3">The sequence shown here is derived from an EMBL/GenBank/DDBJ whole genome shotgun (WGS) entry which is preliminary data.</text>
</comment>
<dbReference type="SUPFAM" id="SSF143120">
    <property type="entry name" value="YefM-like"/>
    <property type="match status" value="1"/>
</dbReference>
<dbReference type="Pfam" id="PF02604">
    <property type="entry name" value="PhdYeFM_antitox"/>
    <property type="match status" value="1"/>
</dbReference>
<sequence>MEVITPTNARKNLYGIIKHVVADSQPVEIASTKEEESVIMISKSAWKSLQETLNLQNVGVLDRIKHFENEESEDLGEIDWDTM</sequence>
<evidence type="ECO:0000313" key="3">
    <source>
        <dbReference type="EMBL" id="RHK06329.1"/>
    </source>
</evidence>
<dbReference type="AlphaFoldDB" id="A0A415ESQ5"/>
<name>A0A415ESQ5_ENTCA</name>
<dbReference type="Proteomes" id="UP000286288">
    <property type="component" value="Unassembled WGS sequence"/>
</dbReference>
<accession>A0A415ESQ5</accession>